<dbReference type="PANTHER" id="PTHR45270">
    <property type="entry name" value="OS03G0832900 PROTEIN"/>
    <property type="match status" value="1"/>
</dbReference>
<dbReference type="PANTHER" id="PTHR45270:SF1">
    <property type="entry name" value="CHAPERONE DNAJ-DOMAIN SUPERFAMILY PROTEIN"/>
    <property type="match status" value="1"/>
</dbReference>
<gene>
    <name evidence="3" type="ORF">BRARA_G02098</name>
</gene>
<keyword evidence="1" id="KW-0472">Membrane</keyword>
<feature type="transmembrane region" description="Helical" evidence="1">
    <location>
        <begin position="111"/>
        <end position="137"/>
    </location>
</feature>
<proteinExistence type="predicted"/>
<evidence type="ECO:0000259" key="2">
    <source>
        <dbReference type="Pfam" id="PF14901"/>
    </source>
</evidence>
<evidence type="ECO:0000256" key="1">
    <source>
        <dbReference type="SAM" id="Phobius"/>
    </source>
</evidence>
<dbReference type="EMBL" id="CM010634">
    <property type="protein sequence ID" value="RID54806.1"/>
    <property type="molecule type" value="Genomic_DNA"/>
</dbReference>
<name>A0A397YVD7_BRACM</name>
<dbReference type="InterPro" id="IPR032843">
    <property type="entry name" value="Jiv"/>
</dbReference>
<dbReference type="AlphaFoldDB" id="A0A397YVD7"/>
<accession>A0A397YVD7</accession>
<dbReference type="Pfam" id="PF14901">
    <property type="entry name" value="Jiv90"/>
    <property type="match status" value="1"/>
</dbReference>
<keyword evidence="1" id="KW-1133">Transmembrane helix</keyword>
<sequence>MEDIGLVKQGWKWMQSQKHMCSDACSAMRSFVEKIGEIVARHWPLVCSGCWKLSRLIRLSIVYWKDCILRGFRCSAKLGSSALLLIMWSCFLSLTSLSSLVYVLLSMGAAAAVVLNLGCTPGLFIVGLFGILVLWMYANFWITGTLFIVGGNGPGYRSEESRRIHCTKCGNSHIWVCTSRSKAKARWCQDCGQYHQAKDGDGWVELKGTLPLERAHKIEIPRAFVCAESKIFDVSEWAICQGMACRPNTHRPSFHVNMVGLEKTTQSSKSSRFPWDLDVEMMDEDEEEFELWLQQALASGLFCETSKRRKSWSPFKLSQMKSKKQWRRTST</sequence>
<evidence type="ECO:0000313" key="4">
    <source>
        <dbReference type="Proteomes" id="UP000264353"/>
    </source>
</evidence>
<feature type="domain" description="Cleavage inducing molecular chaperone Jiv" evidence="2">
    <location>
        <begin position="160"/>
        <end position="257"/>
    </location>
</feature>
<feature type="transmembrane region" description="Helical" evidence="1">
    <location>
        <begin position="82"/>
        <end position="105"/>
    </location>
</feature>
<reference evidence="3 4" key="1">
    <citation type="submission" date="2018-06" db="EMBL/GenBank/DDBJ databases">
        <title>WGS assembly of Brassica rapa FPsc.</title>
        <authorList>
            <person name="Bowman J."/>
            <person name="Kohchi T."/>
            <person name="Yamato K."/>
            <person name="Jenkins J."/>
            <person name="Shu S."/>
            <person name="Ishizaki K."/>
            <person name="Yamaoka S."/>
            <person name="Nishihama R."/>
            <person name="Nakamura Y."/>
            <person name="Berger F."/>
            <person name="Adam C."/>
            <person name="Aki S."/>
            <person name="Althoff F."/>
            <person name="Araki T."/>
            <person name="Arteaga-Vazquez M."/>
            <person name="Balasubrmanian S."/>
            <person name="Bauer D."/>
            <person name="Boehm C."/>
            <person name="Briginshaw L."/>
            <person name="Caballero-Perez J."/>
            <person name="Catarino B."/>
            <person name="Chen F."/>
            <person name="Chiyoda S."/>
            <person name="Chovatia M."/>
            <person name="Davies K."/>
            <person name="Delmans M."/>
            <person name="Demura T."/>
            <person name="Dierschke T."/>
            <person name="Dolan L."/>
            <person name="Dorantes-Acosta A."/>
            <person name="Eklund D."/>
            <person name="Florent S."/>
            <person name="Flores-Sandoval E."/>
            <person name="Fujiyama A."/>
            <person name="Fukuzawa H."/>
            <person name="Galik B."/>
            <person name="Grimanelli D."/>
            <person name="Grimwood J."/>
            <person name="Grossniklaus U."/>
            <person name="Hamada T."/>
            <person name="Haseloff J."/>
            <person name="Hetherington A."/>
            <person name="Higo A."/>
            <person name="Hirakawa Y."/>
            <person name="Hundley H."/>
            <person name="Ikeda Y."/>
            <person name="Inoue K."/>
            <person name="Inoue S."/>
            <person name="Ishida S."/>
            <person name="Jia Q."/>
            <person name="Kakita M."/>
            <person name="Kanazawa T."/>
            <person name="Kawai Y."/>
            <person name="Kawashima T."/>
            <person name="Kennedy M."/>
            <person name="Kinose K."/>
            <person name="Kinoshita T."/>
            <person name="Kohara Y."/>
            <person name="Koide E."/>
            <person name="Komatsu K."/>
            <person name="Kopischke S."/>
            <person name="Kubo M."/>
            <person name="Kyozuka J."/>
            <person name="Lagercrantz U."/>
            <person name="Lin S."/>
            <person name="Lindquist E."/>
            <person name="Lipzen A."/>
            <person name="Lu C."/>
            <person name="Luna E."/>
            <person name="Martienssen R."/>
            <person name="Minamino N."/>
            <person name="Mizutani M."/>
            <person name="Mizutani M."/>
            <person name="Mochizuki N."/>
            <person name="Monte I."/>
            <person name="Mosher R."/>
            <person name="Nagasaki H."/>
            <person name="Nakagami H."/>
            <person name="Naramoto S."/>
            <person name="Nishitani K."/>
            <person name="Ohtani M."/>
            <person name="Okamoto T."/>
            <person name="Okumura M."/>
            <person name="Phillips J."/>
            <person name="Pollak B."/>
            <person name="Reinders A."/>
            <person name="Roevekamp M."/>
            <person name="Sano R."/>
            <person name="Sawa S."/>
            <person name="Schmid M."/>
            <person name="Shirakawa M."/>
            <person name="Solano R."/>
            <person name="Spunde A."/>
            <person name="Suetsugu N."/>
            <person name="Sugano S."/>
            <person name="Sugiyama A."/>
            <person name="Sun R."/>
            <person name="Suzuki Y."/>
            <person name="Takenaka M."/>
            <person name="Takezawa D."/>
            <person name="Tomogane H."/>
            <person name="Tsuzuki M."/>
            <person name="Ueda T."/>
            <person name="Umeda M."/>
            <person name="Ward J."/>
            <person name="Watanabe Y."/>
            <person name="Yazaki K."/>
            <person name="Yokoyama R."/>
            <person name="Yoshitake Y."/>
            <person name="Yotsui I."/>
            <person name="Zachgo S."/>
            <person name="Schmutz J."/>
        </authorList>
    </citation>
    <scope>NUCLEOTIDE SEQUENCE [LARGE SCALE GENOMIC DNA]</scope>
    <source>
        <strain evidence="4">cv. B-3</strain>
    </source>
</reference>
<organism evidence="3 4">
    <name type="scientific">Brassica campestris</name>
    <name type="common">Field mustard</name>
    <dbReference type="NCBI Taxonomy" id="3711"/>
    <lineage>
        <taxon>Eukaryota</taxon>
        <taxon>Viridiplantae</taxon>
        <taxon>Streptophyta</taxon>
        <taxon>Embryophyta</taxon>
        <taxon>Tracheophyta</taxon>
        <taxon>Spermatophyta</taxon>
        <taxon>Magnoliopsida</taxon>
        <taxon>eudicotyledons</taxon>
        <taxon>Gunneridae</taxon>
        <taxon>Pentapetalae</taxon>
        <taxon>rosids</taxon>
        <taxon>malvids</taxon>
        <taxon>Brassicales</taxon>
        <taxon>Brassicaceae</taxon>
        <taxon>Brassiceae</taxon>
        <taxon>Brassica</taxon>
    </lineage>
</organism>
<dbReference type="Proteomes" id="UP000264353">
    <property type="component" value="Chromosome A7"/>
</dbReference>
<keyword evidence="1" id="KW-0812">Transmembrane</keyword>
<protein>
    <recommendedName>
        <fullName evidence="2">Cleavage inducing molecular chaperone Jiv domain-containing protein</fullName>
    </recommendedName>
</protein>
<evidence type="ECO:0000313" key="3">
    <source>
        <dbReference type="EMBL" id="RID54806.1"/>
    </source>
</evidence>